<comment type="similarity">
    <text evidence="8">Belongs to the EutC family.</text>
</comment>
<comment type="subcellular location">
    <subcellularLocation>
        <location evidence="8">Bacterial microcompartment</location>
    </subcellularLocation>
</comment>
<dbReference type="NCBIfam" id="NF003971">
    <property type="entry name" value="PRK05465.1"/>
    <property type="match status" value="1"/>
</dbReference>
<evidence type="ECO:0000256" key="6">
    <source>
        <dbReference type="ARBA" id="ARBA00067005"/>
    </source>
</evidence>
<dbReference type="GO" id="GO:0031419">
    <property type="term" value="F:cobalamin binding"/>
    <property type="evidence" value="ECO:0007669"/>
    <property type="project" value="UniProtKB-UniRule"/>
</dbReference>
<dbReference type="Gene3D" id="1.10.30.40">
    <property type="entry name" value="Ethanolamine ammonia-lyase light chain (EutC), N-terminal domain"/>
    <property type="match status" value="1"/>
</dbReference>
<accession>A0AAV4LI51</accession>
<evidence type="ECO:0000256" key="7">
    <source>
        <dbReference type="ARBA" id="ARBA00069181"/>
    </source>
</evidence>
<comment type="caution">
    <text evidence="9">The sequence shown here is derived from an EMBL/GenBank/DDBJ whole genome shotgun (WGS) entry which is preliminary data.</text>
</comment>
<gene>
    <name evidence="8 9" type="primary">eutC</name>
    <name evidence="9" type="ORF">DNHGIG_30400</name>
</gene>
<dbReference type="InterPro" id="IPR042251">
    <property type="entry name" value="EutC_C"/>
</dbReference>
<dbReference type="PANTHER" id="PTHR39330">
    <property type="entry name" value="ETHANOLAMINE AMMONIA-LYASE LIGHT CHAIN"/>
    <property type="match status" value="1"/>
</dbReference>
<dbReference type="InterPro" id="IPR009246">
    <property type="entry name" value="EutC"/>
</dbReference>
<dbReference type="AlphaFoldDB" id="A0AAV4LI51"/>
<dbReference type="FunFam" id="3.40.50.11240:FF:000001">
    <property type="entry name" value="Ethanolamine ammonia-lyase light chain"/>
    <property type="match status" value="1"/>
</dbReference>
<keyword evidence="3 8" id="KW-0170">Cobalt</keyword>
<dbReference type="GO" id="GO:0008851">
    <property type="term" value="F:ethanolamine ammonia-lyase activity"/>
    <property type="evidence" value="ECO:0007669"/>
    <property type="project" value="UniProtKB-UniRule"/>
</dbReference>
<evidence type="ECO:0000256" key="3">
    <source>
        <dbReference type="ARBA" id="ARBA00023285"/>
    </source>
</evidence>
<feature type="binding site" evidence="8">
    <location>
        <position position="219"/>
    </location>
    <ligand>
        <name>adenosylcob(III)alamin</name>
        <dbReference type="ChEBI" id="CHEBI:18408"/>
    </ligand>
</feature>
<evidence type="ECO:0000313" key="9">
    <source>
        <dbReference type="EMBL" id="GIM47491.1"/>
    </source>
</evidence>
<dbReference type="GO" id="GO:0009350">
    <property type="term" value="C:ethanolamine ammonia-lyase complex"/>
    <property type="evidence" value="ECO:0007669"/>
    <property type="project" value="UniProtKB-UniRule"/>
</dbReference>
<dbReference type="Proteomes" id="UP001057291">
    <property type="component" value="Unassembled WGS sequence"/>
</dbReference>
<dbReference type="EC" id="4.3.1.7" evidence="6 8"/>
<evidence type="ECO:0000256" key="8">
    <source>
        <dbReference type="HAMAP-Rule" id="MF_00601"/>
    </source>
</evidence>
<name>A0AAV4LI51_9BACL</name>
<protein>
    <recommendedName>
        <fullName evidence="7 8">Ethanolamine ammonia-lyase small subunit</fullName>
        <shortName evidence="8">EAL small subunit</shortName>
        <ecNumber evidence="6 8">4.3.1.7</ecNumber>
    </recommendedName>
</protein>
<dbReference type="PANTHER" id="PTHR39330:SF1">
    <property type="entry name" value="ETHANOLAMINE AMMONIA-LYASE SMALL SUBUNIT"/>
    <property type="match status" value="1"/>
</dbReference>
<keyword evidence="10" id="KW-1185">Reference proteome</keyword>
<evidence type="ECO:0000256" key="4">
    <source>
        <dbReference type="ARBA" id="ARBA00024446"/>
    </source>
</evidence>
<dbReference type="InterPro" id="IPR042255">
    <property type="entry name" value="EutC_N"/>
</dbReference>
<evidence type="ECO:0000256" key="1">
    <source>
        <dbReference type="ARBA" id="ARBA00022628"/>
    </source>
</evidence>
<comment type="function">
    <text evidence="8">Catalyzes the deamination of various vicinal amino-alcohols to oxo compounds. Allows this organism to utilize ethanolamine as the sole source of nitrogen and carbon in the presence of external vitamin B12.</text>
</comment>
<dbReference type="GO" id="GO:0006520">
    <property type="term" value="P:amino acid metabolic process"/>
    <property type="evidence" value="ECO:0007669"/>
    <property type="project" value="InterPro"/>
</dbReference>
<dbReference type="GO" id="GO:0031471">
    <property type="term" value="C:ethanolamine degradation polyhedral organelle"/>
    <property type="evidence" value="ECO:0007669"/>
    <property type="project" value="UniProtKB-UniRule"/>
</dbReference>
<feature type="binding site" evidence="8">
    <location>
        <position position="240"/>
    </location>
    <ligand>
        <name>adenosylcob(III)alamin</name>
        <dbReference type="ChEBI" id="CHEBI:18408"/>
    </ligand>
</feature>
<evidence type="ECO:0000256" key="5">
    <source>
        <dbReference type="ARBA" id="ARBA00052081"/>
    </source>
</evidence>
<keyword evidence="1 8" id="KW-0846">Cobalamin</keyword>
<comment type="cofactor">
    <cofactor evidence="8">
        <name>adenosylcob(III)alamin</name>
        <dbReference type="ChEBI" id="CHEBI:18408"/>
    </cofactor>
    <text evidence="8">Binds between the large and small subunits.</text>
</comment>
<organism evidence="9 10">
    <name type="scientific">Collibacillus ludicampi</name>
    <dbReference type="NCBI Taxonomy" id="2771369"/>
    <lineage>
        <taxon>Bacteria</taxon>
        <taxon>Bacillati</taxon>
        <taxon>Bacillota</taxon>
        <taxon>Bacilli</taxon>
        <taxon>Bacillales</taxon>
        <taxon>Alicyclobacillaceae</taxon>
        <taxon>Collibacillus</taxon>
    </lineage>
</organism>
<evidence type="ECO:0000256" key="2">
    <source>
        <dbReference type="ARBA" id="ARBA00023239"/>
    </source>
</evidence>
<sequence length="306" mass="33680">MNITLLETLVDKVMAELQKKLVSQSPQNQSVQVTPCESQQTFVDESLHDHLENVELIGHVEDIKKSEPSIPRPKWKEGLAELVASTPARIGVWRTGTRPLTKTMLQFRCDHAAAVDAVYGEVSQRVLDEFDLFTVETTYGNTENYLKRPDMGRILTDEAVALIKEKCKMNPQVQIVVSDGLSANAVDANLPDVFPALLDSLRMHGLDIGTPFFVKGGRVACMDHIGEILQPDVLVLLIGERPGLVTANSMSAYMCYRPRKGVVESQRTVISNIHKGGTPPIEAGAHIGTILKKMLEQKASGVNLVM</sequence>
<reference evidence="9" key="1">
    <citation type="journal article" date="2023" name="Int. J. Syst. Evol. Microbiol.">
        <title>Collibacillus ludicampi gen. nov., sp. nov., a new soil bacterium of the family Alicyclobacillaceae.</title>
        <authorList>
            <person name="Jojima T."/>
            <person name="Ioku Y."/>
            <person name="Fukuta Y."/>
            <person name="Shirasaka N."/>
            <person name="Matsumura Y."/>
            <person name="Mori M."/>
        </authorList>
    </citation>
    <scope>NUCLEOTIDE SEQUENCE</scope>
    <source>
        <strain evidence="9">TP075</strain>
    </source>
</reference>
<proteinExistence type="inferred from homology"/>
<dbReference type="Pfam" id="PF05985">
    <property type="entry name" value="EutC"/>
    <property type="match status" value="1"/>
</dbReference>
<dbReference type="RefSeq" id="WP_282200461.1">
    <property type="nucleotide sequence ID" value="NZ_BOQE01000001.1"/>
</dbReference>
<evidence type="ECO:0000313" key="10">
    <source>
        <dbReference type="Proteomes" id="UP001057291"/>
    </source>
</evidence>
<comment type="catalytic activity">
    <reaction evidence="5 8">
        <text>ethanolamine = acetaldehyde + NH4(+)</text>
        <dbReference type="Rhea" id="RHEA:15313"/>
        <dbReference type="ChEBI" id="CHEBI:15343"/>
        <dbReference type="ChEBI" id="CHEBI:28938"/>
        <dbReference type="ChEBI" id="CHEBI:57603"/>
        <dbReference type="EC" id="4.3.1.7"/>
    </reaction>
</comment>
<dbReference type="EMBL" id="BOQE01000001">
    <property type="protein sequence ID" value="GIM47491.1"/>
    <property type="molecule type" value="Genomic_DNA"/>
</dbReference>
<comment type="pathway">
    <text evidence="8">Amine and polyamine degradation; ethanolamine degradation.</text>
</comment>
<comment type="subunit">
    <text evidence="8">The basic unit is a heterodimer which dimerizes to form tetramers. The heterotetramers trimerize; 6 large subunits form a core ring with 6 small subunits projecting outwards.</text>
</comment>
<keyword evidence="2 8" id="KW-0456">Lyase</keyword>
<keyword evidence="4 8" id="KW-1283">Bacterial microcompartment</keyword>
<dbReference type="GO" id="GO:0046336">
    <property type="term" value="P:ethanolamine catabolic process"/>
    <property type="evidence" value="ECO:0007669"/>
    <property type="project" value="UniProtKB-UniRule"/>
</dbReference>
<dbReference type="Gene3D" id="3.40.50.11240">
    <property type="entry name" value="Ethanolamine ammonia-lyase light chain (EutC)"/>
    <property type="match status" value="1"/>
</dbReference>
<dbReference type="HAMAP" id="MF_00601">
    <property type="entry name" value="EutC"/>
    <property type="match status" value="1"/>
</dbReference>